<dbReference type="InterPro" id="IPR001001">
    <property type="entry name" value="DNA_polIII_beta"/>
</dbReference>
<evidence type="ECO:0000256" key="5">
    <source>
        <dbReference type="ARBA" id="ARBA00022695"/>
    </source>
</evidence>
<feature type="domain" description="HTH merR-type" evidence="9">
    <location>
        <begin position="7"/>
        <end position="77"/>
    </location>
</feature>
<comment type="subcellular location">
    <subcellularLocation>
        <location evidence="1">Cytoplasm</location>
    </subcellularLocation>
</comment>
<dbReference type="SMART" id="SM00480">
    <property type="entry name" value="POL3Bc"/>
    <property type="match status" value="1"/>
</dbReference>
<dbReference type="GO" id="GO:0008408">
    <property type="term" value="F:3'-5' exonuclease activity"/>
    <property type="evidence" value="ECO:0007669"/>
    <property type="project" value="InterPro"/>
</dbReference>
<name>A0A940M9K9_9ACTN</name>
<dbReference type="GO" id="GO:0005737">
    <property type="term" value="C:cytoplasm"/>
    <property type="evidence" value="ECO:0007669"/>
    <property type="project" value="UniProtKB-SubCell"/>
</dbReference>
<comment type="similarity">
    <text evidence="2">Belongs to the beta sliding clamp family.</text>
</comment>
<dbReference type="SMART" id="SM00422">
    <property type="entry name" value="HTH_MERR"/>
    <property type="match status" value="1"/>
</dbReference>
<dbReference type="GO" id="GO:0003887">
    <property type="term" value="F:DNA-directed DNA polymerase activity"/>
    <property type="evidence" value="ECO:0007669"/>
    <property type="project" value="UniProtKB-KW"/>
</dbReference>
<dbReference type="Pfam" id="PF13411">
    <property type="entry name" value="MerR_1"/>
    <property type="match status" value="1"/>
</dbReference>
<comment type="caution">
    <text evidence="10">The sequence shown here is derived from an EMBL/GenBank/DDBJ whole genome shotgun (WGS) entry which is preliminary data.</text>
</comment>
<keyword evidence="6" id="KW-0235">DNA replication</keyword>
<accession>A0A940M9K9</accession>
<dbReference type="InterPro" id="IPR022637">
    <property type="entry name" value="DNA_polIII_beta_cen"/>
</dbReference>
<dbReference type="InterPro" id="IPR000551">
    <property type="entry name" value="MerR-type_HTH_dom"/>
</dbReference>
<dbReference type="SUPFAM" id="SSF55979">
    <property type="entry name" value="DNA clamp"/>
    <property type="match status" value="2"/>
</dbReference>
<dbReference type="AlphaFoldDB" id="A0A940M9K9"/>
<dbReference type="Proteomes" id="UP000670475">
    <property type="component" value="Unassembled WGS sequence"/>
</dbReference>
<dbReference type="RefSeq" id="WP_209339070.1">
    <property type="nucleotide sequence ID" value="NZ_JAGIQL010000019.1"/>
</dbReference>
<dbReference type="InterPro" id="IPR046938">
    <property type="entry name" value="DNA_clamp_sf"/>
</dbReference>
<keyword evidence="11" id="KW-1185">Reference proteome</keyword>
<dbReference type="Gene3D" id="1.10.1660.10">
    <property type="match status" value="1"/>
</dbReference>
<dbReference type="Pfam" id="PF02767">
    <property type="entry name" value="DNA_pol3_beta_2"/>
    <property type="match status" value="1"/>
</dbReference>
<evidence type="ECO:0000256" key="1">
    <source>
        <dbReference type="ARBA" id="ARBA00004496"/>
    </source>
</evidence>
<keyword evidence="7" id="KW-0239">DNA-directed DNA polymerase</keyword>
<evidence type="ECO:0000256" key="8">
    <source>
        <dbReference type="ARBA" id="ARBA00023125"/>
    </source>
</evidence>
<dbReference type="GO" id="GO:0006355">
    <property type="term" value="P:regulation of DNA-templated transcription"/>
    <property type="evidence" value="ECO:0007669"/>
    <property type="project" value="InterPro"/>
</dbReference>
<dbReference type="CDD" id="cd00140">
    <property type="entry name" value="beta_clamp"/>
    <property type="match status" value="1"/>
</dbReference>
<organism evidence="10 11">
    <name type="scientific">Streptomyces montanisoli</name>
    <dbReference type="NCBI Taxonomy" id="2798581"/>
    <lineage>
        <taxon>Bacteria</taxon>
        <taxon>Bacillati</taxon>
        <taxon>Actinomycetota</taxon>
        <taxon>Actinomycetes</taxon>
        <taxon>Kitasatosporales</taxon>
        <taxon>Streptomycetaceae</taxon>
        <taxon>Streptomyces</taxon>
    </lineage>
</organism>
<gene>
    <name evidence="10" type="ORF">JFN87_07245</name>
</gene>
<dbReference type="PROSITE" id="PS50937">
    <property type="entry name" value="HTH_MERR_2"/>
    <property type="match status" value="1"/>
</dbReference>
<dbReference type="GO" id="GO:0006271">
    <property type="term" value="P:DNA strand elongation involved in DNA replication"/>
    <property type="evidence" value="ECO:0007669"/>
    <property type="project" value="TreeGrafter"/>
</dbReference>
<evidence type="ECO:0000256" key="4">
    <source>
        <dbReference type="ARBA" id="ARBA00022679"/>
    </source>
</evidence>
<dbReference type="EMBL" id="JAGIQL010000019">
    <property type="protein sequence ID" value="MBP0457294.1"/>
    <property type="molecule type" value="Genomic_DNA"/>
</dbReference>
<evidence type="ECO:0000256" key="3">
    <source>
        <dbReference type="ARBA" id="ARBA00022490"/>
    </source>
</evidence>
<evidence type="ECO:0000313" key="10">
    <source>
        <dbReference type="EMBL" id="MBP0457294.1"/>
    </source>
</evidence>
<keyword evidence="4" id="KW-0808">Transferase</keyword>
<keyword evidence="3" id="KW-0963">Cytoplasm</keyword>
<dbReference type="GO" id="GO:0003677">
    <property type="term" value="F:DNA binding"/>
    <property type="evidence" value="ECO:0007669"/>
    <property type="project" value="UniProtKB-KW"/>
</dbReference>
<evidence type="ECO:0000259" key="9">
    <source>
        <dbReference type="PROSITE" id="PS50937"/>
    </source>
</evidence>
<protein>
    <submittedName>
        <fullName evidence="10">MerR family transcriptional regulator</fullName>
    </submittedName>
</protein>
<reference evidence="10" key="1">
    <citation type="submission" date="2021-03" db="EMBL/GenBank/DDBJ databases">
        <title>Whole genome sequence of Streptomyces bomunensis MMS17-BM035.</title>
        <authorList>
            <person name="Lee J.H."/>
        </authorList>
    </citation>
    <scope>NUCLEOTIDE SEQUENCE</scope>
    <source>
        <strain evidence="10">MMS17-BM035</strain>
    </source>
</reference>
<dbReference type="PROSITE" id="PS00552">
    <property type="entry name" value="HTH_MERR_1"/>
    <property type="match status" value="1"/>
</dbReference>
<evidence type="ECO:0000256" key="7">
    <source>
        <dbReference type="ARBA" id="ARBA00022932"/>
    </source>
</evidence>
<dbReference type="GO" id="GO:0009360">
    <property type="term" value="C:DNA polymerase III complex"/>
    <property type="evidence" value="ECO:0007669"/>
    <property type="project" value="InterPro"/>
</dbReference>
<dbReference type="InterPro" id="IPR009061">
    <property type="entry name" value="DNA-bd_dom_put_sf"/>
</dbReference>
<dbReference type="PANTHER" id="PTHR30478:SF0">
    <property type="entry name" value="BETA SLIDING CLAMP"/>
    <property type="match status" value="1"/>
</dbReference>
<keyword evidence="8" id="KW-0238">DNA-binding</keyword>
<dbReference type="Gene3D" id="3.10.150.10">
    <property type="entry name" value="DNA Polymerase III, subunit A, domain 2"/>
    <property type="match status" value="2"/>
</dbReference>
<evidence type="ECO:0000313" key="11">
    <source>
        <dbReference type="Proteomes" id="UP000670475"/>
    </source>
</evidence>
<evidence type="ECO:0000256" key="6">
    <source>
        <dbReference type="ARBA" id="ARBA00022705"/>
    </source>
</evidence>
<keyword evidence="5" id="KW-0548">Nucleotidyltransferase</keyword>
<proteinExistence type="inferred from homology"/>
<sequence>MDDTDALMGIGAFARRVGLAPSALRFYDDCDVLRPAHVDDATGYRYYEPEQEARAVLVRRLREAGMPLTEASAVLDGTREEARACLEAHARRSQEAAETTRSAIQDLLREVTGGEARGEAEIGGAEFAAAVRQVAPAAAPVTEREEFPVLGAVLIELEHQELRLVATDRYRLAVRALRLASALGAPRRALVAVPDLEDAASWAKGLVDVTVEMDDRGVRLRGDGAVRELGCVEGTFPDYRTVLDGLPKAGQRIVADRAALRAAILGARADGPVTLSADGRRLTLVLPGSATTTLDAVCLGGAVRVLFDPAVLLPALDAGVGPDVLLELTSPDEPVVVRSADQGSFTTLVMPVRDGGCGVRSTA</sequence>
<dbReference type="SUPFAM" id="SSF46955">
    <property type="entry name" value="Putative DNA-binding domain"/>
    <property type="match status" value="1"/>
</dbReference>
<evidence type="ECO:0000256" key="2">
    <source>
        <dbReference type="ARBA" id="ARBA00010752"/>
    </source>
</evidence>
<dbReference type="PANTHER" id="PTHR30478">
    <property type="entry name" value="DNA POLYMERASE III SUBUNIT BETA"/>
    <property type="match status" value="1"/>
</dbReference>